<reference evidence="2 3" key="1">
    <citation type="submission" date="2019-02" db="EMBL/GenBank/DDBJ databases">
        <title>Prokaryotic population dynamics and viral predation in marine succession experiment using metagenomics: the confinement effect.</title>
        <authorList>
            <person name="Haro-Moreno J.M."/>
            <person name="Rodriguez-Valera F."/>
            <person name="Lopez-Perez M."/>
        </authorList>
    </citation>
    <scope>NUCLEOTIDE SEQUENCE [LARGE SCALE GENOMIC DNA]</scope>
    <source>
        <strain evidence="2">MED-G166</strain>
    </source>
</reference>
<dbReference type="Gene3D" id="3.30.420.40">
    <property type="match status" value="1"/>
</dbReference>
<dbReference type="SUPFAM" id="SSF53067">
    <property type="entry name" value="Actin-like ATPase domain"/>
    <property type="match status" value="2"/>
</dbReference>
<dbReference type="AlphaFoldDB" id="A0A520MSS3"/>
<protein>
    <recommendedName>
        <fullName evidence="1">Ppx/GppA phosphatase N-terminal domain-containing protein</fullName>
    </recommendedName>
</protein>
<dbReference type="GO" id="GO:0016462">
    <property type="term" value="F:pyrophosphatase activity"/>
    <property type="evidence" value="ECO:0007669"/>
    <property type="project" value="TreeGrafter"/>
</dbReference>
<organism evidence="2 3">
    <name type="scientific">SAR86 cluster bacterium</name>
    <dbReference type="NCBI Taxonomy" id="2030880"/>
    <lineage>
        <taxon>Bacteria</taxon>
        <taxon>Pseudomonadati</taxon>
        <taxon>Pseudomonadota</taxon>
        <taxon>Gammaproteobacteria</taxon>
        <taxon>SAR86 cluster</taxon>
    </lineage>
</organism>
<accession>A0A520MSS3</accession>
<feature type="domain" description="Ppx/GppA phosphatase N-terminal" evidence="1">
    <location>
        <begin position="33"/>
        <end position="264"/>
    </location>
</feature>
<proteinExistence type="predicted"/>
<dbReference type="Proteomes" id="UP000320146">
    <property type="component" value="Unassembled WGS sequence"/>
</dbReference>
<dbReference type="Pfam" id="PF02541">
    <property type="entry name" value="Ppx-GppA"/>
    <property type="match status" value="1"/>
</dbReference>
<dbReference type="Gene3D" id="3.30.420.150">
    <property type="entry name" value="Exopolyphosphatase. Domain 2"/>
    <property type="match status" value="1"/>
</dbReference>
<dbReference type="InterPro" id="IPR003695">
    <property type="entry name" value="Ppx_GppA_N"/>
</dbReference>
<evidence type="ECO:0000313" key="3">
    <source>
        <dbReference type="Proteomes" id="UP000320146"/>
    </source>
</evidence>
<evidence type="ECO:0000259" key="1">
    <source>
        <dbReference type="Pfam" id="PF02541"/>
    </source>
</evidence>
<dbReference type="InterPro" id="IPR050273">
    <property type="entry name" value="GppA/Ppx_hydrolase"/>
</dbReference>
<name>A0A520MSS3_9GAMM</name>
<dbReference type="InterPro" id="IPR043129">
    <property type="entry name" value="ATPase_NBD"/>
</dbReference>
<dbReference type="PANTHER" id="PTHR30005">
    <property type="entry name" value="EXOPOLYPHOSPHATASE"/>
    <property type="match status" value="1"/>
</dbReference>
<dbReference type="PANTHER" id="PTHR30005:SF0">
    <property type="entry name" value="RETROGRADE REGULATION PROTEIN 2"/>
    <property type="match status" value="1"/>
</dbReference>
<comment type="caution">
    <text evidence="2">The sequence shown here is derived from an EMBL/GenBank/DDBJ whole genome shotgun (WGS) entry which is preliminary data.</text>
</comment>
<sequence length="287" mass="32648">MSNIKSSLPFLIKMNIAIVDIGSNAIKYKIFDSKFNLVEYYRHPLRLGRDVFSNGYLEQNTINEVIQLLEKYLNIFIEKEIVEHHFIATSALRDCKNSRELLSLLKDKNISVRIISGDTEAALLAEYNKNIKNSAVIDIGGGSVEVCINSENKIYTKSFQLGAVRLLNMSPDSKIAALNEFKFWLSQFSNINHIYGLGGNLRALMQVNALESVMDASNFKHHVDKYLKVPEEELVSKHNIPKDRIDIIPEALNLYQLIINQLQSMKIENTFWSISDGLVKKIVKGQL</sequence>
<gene>
    <name evidence="2" type="ORF">EVA99_01880</name>
</gene>
<evidence type="ECO:0000313" key="2">
    <source>
        <dbReference type="EMBL" id="RZO24272.1"/>
    </source>
</evidence>
<dbReference type="EMBL" id="SHBL01000010">
    <property type="protein sequence ID" value="RZO24272.1"/>
    <property type="molecule type" value="Genomic_DNA"/>
</dbReference>